<dbReference type="SMART" id="SM00353">
    <property type="entry name" value="HLH"/>
    <property type="match status" value="1"/>
</dbReference>
<dbReference type="Pfam" id="PF07527">
    <property type="entry name" value="Hairy_orange"/>
    <property type="match status" value="1"/>
</dbReference>
<dbReference type="InterPro" id="IPR011598">
    <property type="entry name" value="bHLH_dom"/>
</dbReference>
<evidence type="ECO:0000313" key="8">
    <source>
        <dbReference type="EMBL" id="KAK8397581.1"/>
    </source>
</evidence>
<feature type="compositionally biased region" description="Pro residues" evidence="6">
    <location>
        <begin position="223"/>
        <end position="235"/>
    </location>
</feature>
<gene>
    <name evidence="8" type="ORF">O3P69_004388</name>
</gene>
<dbReference type="InterPro" id="IPR036638">
    <property type="entry name" value="HLH_DNA-bd_sf"/>
</dbReference>
<evidence type="ECO:0000256" key="3">
    <source>
        <dbReference type="ARBA" id="ARBA00023125"/>
    </source>
</evidence>
<comment type="caution">
    <text evidence="8">The sequence shown here is derived from an EMBL/GenBank/DDBJ whole genome shotgun (WGS) entry which is preliminary data.</text>
</comment>
<dbReference type="SMART" id="SM00511">
    <property type="entry name" value="ORANGE"/>
    <property type="match status" value="1"/>
</dbReference>
<evidence type="ECO:0000256" key="4">
    <source>
        <dbReference type="ARBA" id="ARBA00023163"/>
    </source>
</evidence>
<evidence type="ECO:0000256" key="6">
    <source>
        <dbReference type="SAM" id="MobiDB-lite"/>
    </source>
</evidence>
<accession>A0AAW0UF72</accession>
<dbReference type="SUPFAM" id="SSF158457">
    <property type="entry name" value="Orange domain-like"/>
    <property type="match status" value="1"/>
</dbReference>
<dbReference type="InterPro" id="IPR003650">
    <property type="entry name" value="Orange_dom"/>
</dbReference>
<keyword evidence="3" id="KW-0238">DNA-binding</keyword>
<dbReference type="SUPFAM" id="SSF47459">
    <property type="entry name" value="HLH, helix-loop-helix DNA-binding domain"/>
    <property type="match status" value="1"/>
</dbReference>
<feature type="domain" description="BHLH" evidence="7">
    <location>
        <begin position="20"/>
        <end position="77"/>
    </location>
</feature>
<dbReference type="GO" id="GO:0005634">
    <property type="term" value="C:nucleus"/>
    <property type="evidence" value="ECO:0007669"/>
    <property type="project" value="UniProtKB-SubCell"/>
</dbReference>
<evidence type="ECO:0000256" key="5">
    <source>
        <dbReference type="ARBA" id="ARBA00023242"/>
    </source>
</evidence>
<dbReference type="GO" id="GO:0006355">
    <property type="term" value="P:regulation of DNA-templated transcription"/>
    <property type="evidence" value="ECO:0007669"/>
    <property type="project" value="InterPro"/>
</dbReference>
<dbReference type="InterPro" id="IPR050370">
    <property type="entry name" value="HES_HEY"/>
</dbReference>
<evidence type="ECO:0000313" key="9">
    <source>
        <dbReference type="Proteomes" id="UP001487740"/>
    </source>
</evidence>
<name>A0AAW0UF72_SCYPA</name>
<feature type="region of interest" description="Disordered" evidence="6">
    <location>
        <begin position="196"/>
        <end position="254"/>
    </location>
</feature>
<dbReference type="Proteomes" id="UP001487740">
    <property type="component" value="Unassembled WGS sequence"/>
</dbReference>
<protein>
    <recommendedName>
        <fullName evidence="7">BHLH domain-containing protein</fullName>
    </recommendedName>
</protein>
<dbReference type="PANTHER" id="PTHR10985">
    <property type="entry name" value="BASIC HELIX-LOOP-HELIX TRANSCRIPTION FACTOR, HES-RELATED"/>
    <property type="match status" value="1"/>
</dbReference>
<keyword evidence="4" id="KW-0804">Transcription</keyword>
<dbReference type="AlphaFoldDB" id="A0AAW0UF72"/>
<dbReference type="Gene3D" id="6.10.250.980">
    <property type="match status" value="1"/>
</dbReference>
<sequence length="254" mass="27807">MPSSTTDKQGLEAKAAAAERRRTNKPIMEKKRRQRINDCLNQLKNLVLEGLKKDPSRYSKLEKADILEMTVRHVQALHRHEAASPRQPPVDAAAKFRAGFGQCAAEVGKFLESDTTLSNVQRSRILLHLTEVMTGLRNKSPSPDTVAPLTPEPQRVPQAAHYDSLMVGGVSLVPARLLNGQMTFVLPNDITTSFPSHAGELHRAPPSPPPSAASPSLSLVSSSPPPSPSRSPSPQPLDLAPIRHPEDDNCWRPW</sequence>
<evidence type="ECO:0000259" key="7">
    <source>
        <dbReference type="PROSITE" id="PS50888"/>
    </source>
</evidence>
<evidence type="ECO:0000256" key="2">
    <source>
        <dbReference type="ARBA" id="ARBA00023015"/>
    </source>
</evidence>
<keyword evidence="5" id="KW-0539">Nucleus</keyword>
<evidence type="ECO:0000256" key="1">
    <source>
        <dbReference type="ARBA" id="ARBA00004123"/>
    </source>
</evidence>
<proteinExistence type="predicted"/>
<keyword evidence="2" id="KW-0805">Transcription regulation</keyword>
<dbReference type="EMBL" id="JARAKH010000013">
    <property type="protein sequence ID" value="KAK8397581.1"/>
    <property type="molecule type" value="Genomic_DNA"/>
</dbReference>
<dbReference type="Pfam" id="PF00010">
    <property type="entry name" value="HLH"/>
    <property type="match status" value="1"/>
</dbReference>
<feature type="compositionally biased region" description="Basic and acidic residues" evidence="6">
    <location>
        <begin position="241"/>
        <end position="254"/>
    </location>
</feature>
<feature type="region of interest" description="Disordered" evidence="6">
    <location>
        <begin position="1"/>
        <end position="33"/>
    </location>
</feature>
<dbReference type="PROSITE" id="PS50888">
    <property type="entry name" value="BHLH"/>
    <property type="match status" value="1"/>
</dbReference>
<dbReference type="GO" id="GO:0046983">
    <property type="term" value="F:protein dimerization activity"/>
    <property type="evidence" value="ECO:0007669"/>
    <property type="project" value="InterPro"/>
</dbReference>
<dbReference type="GO" id="GO:1990837">
    <property type="term" value="F:sequence-specific double-stranded DNA binding"/>
    <property type="evidence" value="ECO:0007669"/>
    <property type="project" value="UniProtKB-ARBA"/>
</dbReference>
<dbReference type="FunFam" id="4.10.280.10:FF:000009">
    <property type="entry name" value="Transcription factor HES-1"/>
    <property type="match status" value="1"/>
</dbReference>
<comment type="subcellular location">
    <subcellularLocation>
        <location evidence="1">Nucleus</location>
    </subcellularLocation>
</comment>
<dbReference type="CDD" id="cd11410">
    <property type="entry name" value="bHLH_O_HES"/>
    <property type="match status" value="1"/>
</dbReference>
<feature type="compositionally biased region" description="Low complexity" evidence="6">
    <location>
        <begin position="213"/>
        <end position="222"/>
    </location>
</feature>
<organism evidence="8 9">
    <name type="scientific">Scylla paramamosain</name>
    <name type="common">Mud crab</name>
    <dbReference type="NCBI Taxonomy" id="85552"/>
    <lineage>
        <taxon>Eukaryota</taxon>
        <taxon>Metazoa</taxon>
        <taxon>Ecdysozoa</taxon>
        <taxon>Arthropoda</taxon>
        <taxon>Crustacea</taxon>
        <taxon>Multicrustacea</taxon>
        <taxon>Malacostraca</taxon>
        <taxon>Eumalacostraca</taxon>
        <taxon>Eucarida</taxon>
        <taxon>Decapoda</taxon>
        <taxon>Pleocyemata</taxon>
        <taxon>Brachyura</taxon>
        <taxon>Eubrachyura</taxon>
        <taxon>Portunoidea</taxon>
        <taxon>Portunidae</taxon>
        <taxon>Portuninae</taxon>
        <taxon>Scylla</taxon>
    </lineage>
</organism>
<dbReference type="Gene3D" id="4.10.280.10">
    <property type="entry name" value="Helix-loop-helix DNA-binding domain"/>
    <property type="match status" value="1"/>
</dbReference>
<reference evidence="8 9" key="1">
    <citation type="submission" date="2023-03" db="EMBL/GenBank/DDBJ databases">
        <title>High-quality genome of Scylla paramamosain provides insights in environmental adaptation.</title>
        <authorList>
            <person name="Zhang L."/>
        </authorList>
    </citation>
    <scope>NUCLEOTIDE SEQUENCE [LARGE SCALE GENOMIC DNA]</scope>
    <source>
        <strain evidence="8">LZ_2023a</strain>
        <tissue evidence="8">Muscle</tissue>
    </source>
</reference>
<keyword evidence="9" id="KW-1185">Reference proteome</keyword>